<dbReference type="PANTHER" id="PTHR46663:SF4">
    <property type="entry name" value="DIGUANYLATE CYCLASE DGCT-RELATED"/>
    <property type="match status" value="1"/>
</dbReference>
<dbReference type="NCBIfam" id="TIGR00254">
    <property type="entry name" value="GGDEF"/>
    <property type="match status" value="1"/>
</dbReference>
<protein>
    <recommendedName>
        <fullName evidence="3">GGDEF domain-containing protein</fullName>
    </recommendedName>
</protein>
<evidence type="ECO:0000256" key="2">
    <source>
        <dbReference type="SAM" id="Phobius"/>
    </source>
</evidence>
<feature type="region of interest" description="Disordered" evidence="1">
    <location>
        <begin position="193"/>
        <end position="232"/>
    </location>
</feature>
<reference evidence="4" key="1">
    <citation type="submission" date="2021-01" db="EMBL/GenBank/DDBJ databases">
        <title>Whole genome shotgun sequence of Actinoplanes capillaceus NBRC 16408.</title>
        <authorList>
            <person name="Komaki H."/>
            <person name="Tamura T."/>
        </authorList>
    </citation>
    <scope>NUCLEOTIDE SEQUENCE [LARGE SCALE GENOMIC DNA]</scope>
    <source>
        <strain evidence="4">NBRC 16408</strain>
    </source>
</reference>
<comment type="caution">
    <text evidence="4">The sequence shown here is derived from an EMBL/GenBank/DDBJ whole genome shotgun (WGS) entry which is preliminary data.</text>
</comment>
<keyword evidence="2" id="KW-0472">Membrane</keyword>
<organism evidence="4">
    <name type="scientific">Actinoplanes campanulatus</name>
    <dbReference type="NCBI Taxonomy" id="113559"/>
    <lineage>
        <taxon>Bacteria</taxon>
        <taxon>Bacillati</taxon>
        <taxon>Actinomycetota</taxon>
        <taxon>Actinomycetes</taxon>
        <taxon>Micromonosporales</taxon>
        <taxon>Micromonosporaceae</taxon>
        <taxon>Actinoplanes</taxon>
    </lineage>
</organism>
<gene>
    <name evidence="4" type="ORF">Aca07nite_72090</name>
</gene>
<feature type="transmembrane region" description="Helical" evidence="2">
    <location>
        <begin position="6"/>
        <end position="23"/>
    </location>
</feature>
<name>A0ABQ3WUS7_9ACTN</name>
<dbReference type="PROSITE" id="PS50887">
    <property type="entry name" value="GGDEF"/>
    <property type="match status" value="1"/>
</dbReference>
<dbReference type="Pfam" id="PF00990">
    <property type="entry name" value="GGDEF"/>
    <property type="match status" value="1"/>
</dbReference>
<dbReference type="SMART" id="SM00267">
    <property type="entry name" value="GGDEF"/>
    <property type="match status" value="1"/>
</dbReference>
<dbReference type="InterPro" id="IPR043128">
    <property type="entry name" value="Rev_trsase/Diguanyl_cyclase"/>
</dbReference>
<sequence>MFTTNLVIATIAVTIGTGLGYLLTRPTITRLRADLTAASWHLTHDPLTGLLNRTGLQTAHAYLAASAGTRQVAVILVDLDHFKEINDNHGHAAGDDVLKNVAHRLAELADFHDGYAARLSGDEFVIVYPLGDHGAGASAELIGGFIAAPIEIPTDTGLVTKSITASLGVTVIAADQLANVALRQADTAMYHAKHGGGDRHAIYQPGQTMPGREPHRRGPRQRDLRRREGNAK</sequence>
<dbReference type="RefSeq" id="WP_204300003.1">
    <property type="nucleotide sequence ID" value="NZ_BAAAGQ010000063.1"/>
</dbReference>
<feature type="compositionally biased region" description="Basic and acidic residues" evidence="1">
    <location>
        <begin position="220"/>
        <end position="232"/>
    </location>
</feature>
<dbReference type="CDD" id="cd01949">
    <property type="entry name" value="GGDEF"/>
    <property type="match status" value="1"/>
</dbReference>
<evidence type="ECO:0000313" key="4">
    <source>
        <dbReference type="EMBL" id="GID49934.1"/>
    </source>
</evidence>
<evidence type="ECO:0000256" key="1">
    <source>
        <dbReference type="SAM" id="MobiDB-lite"/>
    </source>
</evidence>
<dbReference type="PANTHER" id="PTHR46663">
    <property type="entry name" value="DIGUANYLATE CYCLASE DGCT-RELATED"/>
    <property type="match status" value="1"/>
</dbReference>
<keyword evidence="2" id="KW-0812">Transmembrane</keyword>
<evidence type="ECO:0000259" key="3">
    <source>
        <dbReference type="PROSITE" id="PS50887"/>
    </source>
</evidence>
<keyword evidence="2" id="KW-1133">Transmembrane helix</keyword>
<dbReference type="InterPro" id="IPR000160">
    <property type="entry name" value="GGDEF_dom"/>
</dbReference>
<dbReference type="InterPro" id="IPR052163">
    <property type="entry name" value="DGC-Regulatory_Protein"/>
</dbReference>
<feature type="domain" description="GGDEF" evidence="3">
    <location>
        <begin position="70"/>
        <end position="205"/>
    </location>
</feature>
<accession>A0ABQ3WUS7</accession>
<proteinExistence type="predicted"/>
<dbReference type="SUPFAM" id="SSF55073">
    <property type="entry name" value="Nucleotide cyclase"/>
    <property type="match status" value="1"/>
</dbReference>
<dbReference type="EMBL" id="BOMF01000136">
    <property type="protein sequence ID" value="GID49934.1"/>
    <property type="molecule type" value="Genomic_DNA"/>
</dbReference>
<dbReference type="InterPro" id="IPR029787">
    <property type="entry name" value="Nucleotide_cyclase"/>
</dbReference>
<dbReference type="Gene3D" id="3.30.70.270">
    <property type="match status" value="1"/>
</dbReference>